<sequence>MQAREFWDIINRDDKPFIAFTEKQPTITFTQDIREYSTGLETGMMASLTHVAEKQDMVHIVCDLTNFEAHNKIFEQPVFEGENGKFVKWSESFFYPENRIVEFFVEAKNELPFEVGQGNELYKEYIESKTDLNYVKWLEAEVLKLRESS</sequence>
<keyword evidence="2" id="KW-1185">Reference proteome</keyword>
<evidence type="ECO:0000313" key="2">
    <source>
        <dbReference type="Proteomes" id="UP000001556"/>
    </source>
</evidence>
<gene>
    <name evidence="1" type="ordered locus">Dred_2287</name>
</gene>
<evidence type="ECO:0000313" key="1">
    <source>
        <dbReference type="EMBL" id="ABO50797.1"/>
    </source>
</evidence>
<reference evidence="1 2" key="1">
    <citation type="submission" date="2007-03" db="EMBL/GenBank/DDBJ databases">
        <title>Complete sequence of Desulfotomaculum reducens MI-1.</title>
        <authorList>
            <consortium name="US DOE Joint Genome Institute"/>
            <person name="Copeland A."/>
            <person name="Lucas S."/>
            <person name="Lapidus A."/>
            <person name="Barry K."/>
            <person name="Detter J.C."/>
            <person name="Glavina del Rio T."/>
            <person name="Hammon N."/>
            <person name="Israni S."/>
            <person name="Dalin E."/>
            <person name="Tice H."/>
            <person name="Pitluck S."/>
            <person name="Sims D."/>
            <person name="Brettin T."/>
            <person name="Bruce D."/>
            <person name="Han C."/>
            <person name="Tapia R."/>
            <person name="Schmutz J."/>
            <person name="Larimer F."/>
            <person name="Land M."/>
            <person name="Hauser L."/>
            <person name="Kyrpides N."/>
            <person name="Kim E."/>
            <person name="Tebo B.M."/>
            <person name="Richardson P."/>
        </authorList>
    </citation>
    <scope>NUCLEOTIDE SEQUENCE [LARGE SCALE GENOMIC DNA]</scope>
    <source>
        <strain evidence="1 2">MI-1</strain>
    </source>
</reference>
<dbReference type="Proteomes" id="UP000001556">
    <property type="component" value="Chromosome"/>
</dbReference>
<dbReference type="HOGENOM" id="CLU_1802131_0_0_9"/>
<accession>A4J6U4</accession>
<dbReference type="OrthoDB" id="9827151at2"/>
<name>A4J6U4_DESRM</name>
<dbReference type="EMBL" id="CP000612">
    <property type="protein sequence ID" value="ABO50797.1"/>
    <property type="molecule type" value="Genomic_DNA"/>
</dbReference>
<dbReference type="AlphaFoldDB" id="A4J6U4"/>
<proteinExistence type="predicted"/>
<protein>
    <submittedName>
        <fullName evidence="1">Uncharacterized protein</fullName>
    </submittedName>
</protein>
<organism evidence="1 2">
    <name type="scientific">Desulforamulus reducens (strain ATCC BAA-1160 / DSM 100696 / MI-1)</name>
    <name type="common">Desulfotomaculum reducens</name>
    <dbReference type="NCBI Taxonomy" id="349161"/>
    <lineage>
        <taxon>Bacteria</taxon>
        <taxon>Bacillati</taxon>
        <taxon>Bacillota</taxon>
        <taxon>Clostridia</taxon>
        <taxon>Eubacteriales</taxon>
        <taxon>Peptococcaceae</taxon>
        <taxon>Desulforamulus</taxon>
    </lineage>
</organism>
<dbReference type="KEGG" id="drm:Dred_2287"/>
<dbReference type="RefSeq" id="WP_011878595.1">
    <property type="nucleotide sequence ID" value="NC_009253.1"/>
</dbReference>